<evidence type="ECO:0000256" key="1">
    <source>
        <dbReference type="ARBA" id="ARBA00004162"/>
    </source>
</evidence>
<dbReference type="InterPro" id="IPR003591">
    <property type="entry name" value="Leu-rich_rpt_typical-subtyp"/>
</dbReference>
<dbReference type="SMART" id="SM00369">
    <property type="entry name" value="LRR_TYP"/>
    <property type="match status" value="12"/>
</dbReference>
<feature type="transmembrane region" description="Helical" evidence="14">
    <location>
        <begin position="435"/>
        <end position="459"/>
    </location>
</feature>
<dbReference type="Gene3D" id="3.80.10.10">
    <property type="entry name" value="Ribonuclease Inhibitor"/>
    <property type="match status" value="2"/>
</dbReference>
<feature type="signal peptide" evidence="15">
    <location>
        <begin position="1"/>
        <end position="18"/>
    </location>
</feature>
<dbReference type="GO" id="GO:0034220">
    <property type="term" value="P:monoatomic ion transmembrane transport"/>
    <property type="evidence" value="ECO:0007669"/>
    <property type="project" value="UniProtKB-KW"/>
</dbReference>
<evidence type="ECO:0000256" key="5">
    <source>
        <dbReference type="ARBA" id="ARBA00022692"/>
    </source>
</evidence>
<evidence type="ECO:0000256" key="13">
    <source>
        <dbReference type="ARBA" id="ARBA00038736"/>
    </source>
</evidence>
<dbReference type="SMART" id="SM00013">
    <property type="entry name" value="LRRNT"/>
    <property type="match status" value="1"/>
</dbReference>
<dbReference type="InterPro" id="IPR001611">
    <property type="entry name" value="Leu-rich_rpt"/>
</dbReference>
<evidence type="ECO:0000256" key="11">
    <source>
        <dbReference type="ARBA" id="ARBA00023157"/>
    </source>
</evidence>
<evidence type="ECO:0000256" key="7">
    <source>
        <dbReference type="ARBA" id="ARBA00022737"/>
    </source>
</evidence>
<keyword evidence="7" id="KW-0677">Repeat</keyword>
<evidence type="ECO:0000259" key="17">
    <source>
        <dbReference type="SMART" id="SM00082"/>
    </source>
</evidence>
<dbReference type="WBParaSite" id="SBAD_0000279801-mRNA-1">
    <property type="protein sequence ID" value="SBAD_0000279801-mRNA-1"/>
    <property type="gene ID" value="SBAD_0000279801"/>
</dbReference>
<evidence type="ECO:0000256" key="2">
    <source>
        <dbReference type="ARBA" id="ARBA00022448"/>
    </source>
</evidence>
<reference evidence="20" key="1">
    <citation type="submission" date="2016-06" db="UniProtKB">
        <authorList>
            <consortium name="WormBaseParasite"/>
        </authorList>
    </citation>
    <scope>IDENTIFICATION</scope>
</reference>
<sequence length="559" mass="62989">MIVAATLASILLISAVKAFCPYGCACVDSALTVECDGASLTSIPILLNPRTKSLKLSNNLIHDVTLDELSFYTELEFLDLSANKIQTIEKGAFFRLQNLKILKLNQNLLASIGPETFTGLASLKVLDLSENGIARIATSVFADLHYLETLNLTFNSISSFSPGAFTGLGRLKELHTQYNEITTIPKVALHALTSLKLLDFSHNRISFLNAESFVLLKELEILNFGYNSLDSINEYAFLGLNNLRHLHLDSNQLYRIPTLAFRPLTELQTLSMRDNLIEEIPTSAFEGLNHLRQLTITHCNRLASISLNAFSGLFDLETLILSDNQALSELHPMAFELNAPVALRQIYLISNNLNQLPRNWLPWQQLTTLDLRENPWQCTCEFAWIGEVLRGLYPEASRDNAMAWGPTCDGPEDVRQQPLYERDESEFRCVRENRLMMIITIVCVLTCLSLLTALGVLIVRFRHKLCYVLFRPDNKRGFYGTTVIIPDHKDADKQKTLLYSYVYPNECQTFLSSSSSDYYYCNNGLPPSPSPPVLPHRLYLNDGGGYRMIQGYPTPITEL</sequence>
<evidence type="ECO:0000256" key="9">
    <source>
        <dbReference type="ARBA" id="ARBA00023065"/>
    </source>
</evidence>
<keyword evidence="2" id="KW-0813">Transport</keyword>
<keyword evidence="9" id="KW-0406">Ion transport</keyword>
<dbReference type="PROSITE" id="PS51450">
    <property type="entry name" value="LRR"/>
    <property type="match status" value="5"/>
</dbReference>
<name>A0A183IGC4_9BILA</name>
<dbReference type="InterPro" id="IPR026906">
    <property type="entry name" value="LRR_5"/>
</dbReference>
<dbReference type="InterPro" id="IPR051432">
    <property type="entry name" value="KCNMA1_auxiliary"/>
</dbReference>
<evidence type="ECO:0000256" key="15">
    <source>
        <dbReference type="SAM" id="SignalP"/>
    </source>
</evidence>
<keyword evidence="19" id="KW-1185">Reference proteome</keyword>
<evidence type="ECO:0000256" key="4">
    <source>
        <dbReference type="ARBA" id="ARBA00022614"/>
    </source>
</evidence>
<evidence type="ECO:0000256" key="14">
    <source>
        <dbReference type="SAM" id="Phobius"/>
    </source>
</evidence>
<dbReference type="GO" id="GO:0005886">
    <property type="term" value="C:plasma membrane"/>
    <property type="evidence" value="ECO:0007669"/>
    <property type="project" value="UniProtKB-SubCell"/>
</dbReference>
<keyword evidence="11" id="KW-1015">Disulfide bond</keyword>
<dbReference type="InterPro" id="IPR032675">
    <property type="entry name" value="LRR_dom_sf"/>
</dbReference>
<keyword evidence="4" id="KW-0433">Leucine-rich repeat</keyword>
<evidence type="ECO:0000256" key="12">
    <source>
        <dbReference type="ARBA" id="ARBA00023303"/>
    </source>
</evidence>
<feature type="domain" description="LRRNT" evidence="16">
    <location>
        <begin position="19"/>
        <end position="53"/>
    </location>
</feature>
<dbReference type="AlphaFoldDB" id="A0A183IGC4"/>
<dbReference type="FunFam" id="3.80.10.10:FF:001438">
    <property type="entry name" value="Uncharacterized protein"/>
    <property type="match status" value="1"/>
</dbReference>
<keyword evidence="5 14" id="KW-0812">Transmembrane</keyword>
<keyword evidence="10 14" id="KW-0472">Membrane</keyword>
<proteinExistence type="predicted"/>
<comment type="subcellular location">
    <subcellularLocation>
        <location evidence="1">Cell membrane</location>
        <topology evidence="1">Single-pass membrane protein</topology>
    </subcellularLocation>
</comment>
<evidence type="ECO:0000256" key="8">
    <source>
        <dbReference type="ARBA" id="ARBA00022989"/>
    </source>
</evidence>
<evidence type="ECO:0000256" key="6">
    <source>
        <dbReference type="ARBA" id="ARBA00022729"/>
    </source>
</evidence>
<keyword evidence="12" id="KW-0407">Ion channel</keyword>
<accession>A0A183IGC4</accession>
<evidence type="ECO:0000259" key="16">
    <source>
        <dbReference type="SMART" id="SM00013"/>
    </source>
</evidence>
<dbReference type="Pfam" id="PF00560">
    <property type="entry name" value="LRR_1"/>
    <property type="match status" value="1"/>
</dbReference>
<dbReference type="SMART" id="SM00365">
    <property type="entry name" value="LRR_SD22"/>
    <property type="match status" value="6"/>
</dbReference>
<evidence type="ECO:0000313" key="18">
    <source>
        <dbReference type="EMBL" id="VDO98537.1"/>
    </source>
</evidence>
<gene>
    <name evidence="18" type="ORF">SBAD_LOCUS2668</name>
</gene>
<dbReference type="Proteomes" id="UP000270296">
    <property type="component" value="Unassembled WGS sequence"/>
</dbReference>
<evidence type="ECO:0000313" key="20">
    <source>
        <dbReference type="WBParaSite" id="SBAD_0000279801-mRNA-1"/>
    </source>
</evidence>
<protein>
    <submittedName>
        <fullName evidence="20">LRRCT domain-containing protein</fullName>
    </submittedName>
</protein>
<keyword evidence="3" id="KW-1003">Cell membrane</keyword>
<dbReference type="EMBL" id="UZAM01007346">
    <property type="protein sequence ID" value="VDO98537.1"/>
    <property type="molecule type" value="Genomic_DNA"/>
</dbReference>
<organism evidence="20">
    <name type="scientific">Soboliphyme baturini</name>
    <dbReference type="NCBI Taxonomy" id="241478"/>
    <lineage>
        <taxon>Eukaryota</taxon>
        <taxon>Metazoa</taxon>
        <taxon>Ecdysozoa</taxon>
        <taxon>Nematoda</taxon>
        <taxon>Enoplea</taxon>
        <taxon>Dorylaimia</taxon>
        <taxon>Dioctophymatida</taxon>
        <taxon>Dioctophymatoidea</taxon>
        <taxon>Soboliphymatidae</taxon>
        <taxon>Soboliphyme</taxon>
    </lineage>
</organism>
<dbReference type="PANTHER" id="PTHR46473">
    <property type="entry name" value="GH08155P"/>
    <property type="match status" value="1"/>
</dbReference>
<evidence type="ECO:0000256" key="3">
    <source>
        <dbReference type="ARBA" id="ARBA00022475"/>
    </source>
</evidence>
<dbReference type="Pfam" id="PF13306">
    <property type="entry name" value="LRR_5"/>
    <property type="match status" value="1"/>
</dbReference>
<dbReference type="InterPro" id="IPR000483">
    <property type="entry name" value="Cys-rich_flank_reg_C"/>
</dbReference>
<dbReference type="InterPro" id="IPR000372">
    <property type="entry name" value="LRRNT"/>
</dbReference>
<evidence type="ECO:0000256" key="10">
    <source>
        <dbReference type="ARBA" id="ARBA00023136"/>
    </source>
</evidence>
<keyword evidence="8 14" id="KW-1133">Transmembrane helix</keyword>
<feature type="domain" description="LRRCT" evidence="17">
    <location>
        <begin position="374"/>
        <end position="430"/>
    </location>
</feature>
<evidence type="ECO:0000313" key="19">
    <source>
        <dbReference type="Proteomes" id="UP000270296"/>
    </source>
</evidence>
<dbReference type="OrthoDB" id="1055097at2759"/>
<keyword evidence="6 15" id="KW-0732">Signal</keyword>
<comment type="subunit">
    <text evidence="13">Interacts with KCNMA1.</text>
</comment>
<dbReference type="PANTHER" id="PTHR46473:SF10">
    <property type="entry name" value="LD45603P-RELATED"/>
    <property type="match status" value="1"/>
</dbReference>
<reference evidence="18 19" key="2">
    <citation type="submission" date="2018-11" db="EMBL/GenBank/DDBJ databases">
        <authorList>
            <consortium name="Pathogen Informatics"/>
        </authorList>
    </citation>
    <scope>NUCLEOTIDE SEQUENCE [LARGE SCALE GENOMIC DNA]</scope>
</reference>
<dbReference type="SUPFAM" id="SSF52058">
    <property type="entry name" value="L domain-like"/>
    <property type="match status" value="1"/>
</dbReference>
<dbReference type="Pfam" id="PF13855">
    <property type="entry name" value="LRR_8"/>
    <property type="match status" value="1"/>
</dbReference>
<feature type="chain" id="PRO_5043139985" evidence="15">
    <location>
        <begin position="19"/>
        <end position="559"/>
    </location>
</feature>
<dbReference type="SMART" id="SM00082">
    <property type="entry name" value="LRRCT"/>
    <property type="match status" value="1"/>
</dbReference>